<dbReference type="AlphaFoldDB" id="A0A089N5B1"/>
<dbReference type="RefSeq" id="WP_038695748.1">
    <property type="nucleotide sequence ID" value="NZ_CP009286.1"/>
</dbReference>
<dbReference type="HOGENOM" id="CLU_203926_0_0_9"/>
<dbReference type="EMBL" id="CP009286">
    <property type="protein sequence ID" value="AIQ63884.1"/>
    <property type="molecule type" value="Genomic_DNA"/>
</dbReference>
<dbReference type="KEGG" id="pste:PSTEL_13115"/>
<reference evidence="1 2" key="1">
    <citation type="submission" date="2014-08" db="EMBL/GenBank/DDBJ databases">
        <title>Comparative genomics of the Paenibacillus odorifer group.</title>
        <authorList>
            <person name="den Bakker H.C."/>
            <person name="Tsai Y.-C."/>
            <person name="Martin N."/>
            <person name="Korlach J."/>
            <person name="Wiedmann M."/>
        </authorList>
    </citation>
    <scope>NUCLEOTIDE SEQUENCE [LARGE SCALE GENOMIC DNA]</scope>
    <source>
        <strain evidence="1 2">DSM 14472</strain>
    </source>
</reference>
<evidence type="ECO:0000313" key="2">
    <source>
        <dbReference type="Proteomes" id="UP000029507"/>
    </source>
</evidence>
<accession>A0A089N5B1</accession>
<proteinExistence type="predicted"/>
<sequence>MKKEKKPLDIVFVNVEGDPITAIAQALEPGMQEVLKQHDAHLTTPLVDILRKHAKKQPVNMGIIFSAWR</sequence>
<keyword evidence="2" id="KW-1185">Reference proteome</keyword>
<dbReference type="Proteomes" id="UP000029507">
    <property type="component" value="Chromosome"/>
</dbReference>
<evidence type="ECO:0000313" key="1">
    <source>
        <dbReference type="EMBL" id="AIQ63884.1"/>
    </source>
</evidence>
<name>A0A089N5B1_9BACL</name>
<gene>
    <name evidence="1" type="ORF">PSTEL_13115</name>
</gene>
<dbReference type="OrthoDB" id="2628779at2"/>
<protein>
    <submittedName>
        <fullName evidence="1">Uncharacterized protein</fullName>
    </submittedName>
</protein>
<organism evidence="1 2">
    <name type="scientific">Paenibacillus stellifer</name>
    <dbReference type="NCBI Taxonomy" id="169760"/>
    <lineage>
        <taxon>Bacteria</taxon>
        <taxon>Bacillati</taxon>
        <taxon>Bacillota</taxon>
        <taxon>Bacilli</taxon>
        <taxon>Bacillales</taxon>
        <taxon>Paenibacillaceae</taxon>
        <taxon>Paenibacillus</taxon>
    </lineage>
</organism>